<dbReference type="Pfam" id="PF05498">
    <property type="entry name" value="RALF"/>
    <property type="match status" value="1"/>
</dbReference>
<feature type="chain" id="PRO_5004722340" evidence="8">
    <location>
        <begin position="28"/>
        <end position="68"/>
    </location>
</feature>
<keyword evidence="10" id="KW-1185">Reference proteome</keyword>
<dbReference type="GO" id="GO:0005576">
    <property type="term" value="C:extracellular region"/>
    <property type="evidence" value="ECO:0007669"/>
    <property type="project" value="UniProtKB-SubCell"/>
</dbReference>
<evidence type="ECO:0000256" key="5">
    <source>
        <dbReference type="ARBA" id="ARBA00022729"/>
    </source>
</evidence>
<sequence length="68" mass="7308">MVISKKKIVFALALIAIICIVMNKTEAESIGSGAMSKDEMGCNPPNCHKQQANPYKPGCDPIERCRGG</sequence>
<evidence type="ECO:0000313" key="10">
    <source>
        <dbReference type="Proteomes" id="UP000030689"/>
    </source>
</evidence>
<keyword evidence="3" id="KW-0964">Secreted</keyword>
<evidence type="ECO:0000256" key="4">
    <source>
        <dbReference type="ARBA" id="ARBA00022702"/>
    </source>
</evidence>
<dbReference type="GO" id="GO:0005179">
    <property type="term" value="F:hormone activity"/>
    <property type="evidence" value="ECO:0007669"/>
    <property type="project" value="UniProtKB-KW"/>
</dbReference>
<accession>V4MH35</accession>
<evidence type="ECO:0000256" key="7">
    <source>
        <dbReference type="ARBA" id="ARBA00037228"/>
    </source>
</evidence>
<dbReference type="InterPro" id="IPR008801">
    <property type="entry name" value="RALF"/>
</dbReference>
<keyword evidence="5 8" id="KW-0732">Signal</keyword>
<evidence type="ECO:0000313" key="9">
    <source>
        <dbReference type="EMBL" id="ESQ51878.1"/>
    </source>
</evidence>
<dbReference type="STRING" id="72664.V4MH35"/>
<dbReference type="GO" id="GO:0040008">
    <property type="term" value="P:regulation of growth"/>
    <property type="evidence" value="ECO:0007669"/>
    <property type="project" value="UniProtKB-ARBA"/>
</dbReference>
<dbReference type="KEGG" id="eus:EUTSA_v10017504mg"/>
<keyword evidence="4" id="KW-0372">Hormone</keyword>
<gene>
    <name evidence="9" type="ORF">EUTSA_v10017504mg</name>
</gene>
<dbReference type="PANTHER" id="PTHR34270">
    <property type="entry name" value="PROTEIN RALF-LIKE 15-RELATED"/>
    <property type="match status" value="1"/>
</dbReference>
<reference evidence="9 10" key="1">
    <citation type="journal article" date="2013" name="Front. Plant Sci.">
        <title>The Reference Genome of the Halophytic Plant Eutrema salsugineum.</title>
        <authorList>
            <person name="Yang R."/>
            <person name="Jarvis D.E."/>
            <person name="Chen H."/>
            <person name="Beilstein M.A."/>
            <person name="Grimwood J."/>
            <person name="Jenkins J."/>
            <person name="Shu S."/>
            <person name="Prochnik S."/>
            <person name="Xin M."/>
            <person name="Ma C."/>
            <person name="Schmutz J."/>
            <person name="Wing R.A."/>
            <person name="Mitchell-Olds T."/>
            <person name="Schumaker K.S."/>
            <person name="Wang X."/>
        </authorList>
    </citation>
    <scope>NUCLEOTIDE SEQUENCE [LARGE SCALE GENOMIC DNA]</scope>
</reference>
<dbReference type="Gramene" id="ESQ51878">
    <property type="protein sequence ID" value="ESQ51878"/>
    <property type="gene ID" value="EUTSA_v10017504mg"/>
</dbReference>
<feature type="signal peptide" evidence="8">
    <location>
        <begin position="1"/>
        <end position="27"/>
    </location>
</feature>
<dbReference type="OrthoDB" id="1041814at2759"/>
<comment type="subcellular location">
    <subcellularLocation>
        <location evidence="1">Secreted</location>
    </subcellularLocation>
</comment>
<evidence type="ECO:0000256" key="6">
    <source>
        <dbReference type="ARBA" id="ARBA00023157"/>
    </source>
</evidence>
<evidence type="ECO:0000256" key="2">
    <source>
        <dbReference type="ARBA" id="ARBA00009178"/>
    </source>
</evidence>
<evidence type="ECO:0000256" key="3">
    <source>
        <dbReference type="ARBA" id="ARBA00022525"/>
    </source>
</evidence>
<keyword evidence="6" id="KW-1015">Disulfide bond</keyword>
<dbReference type="Proteomes" id="UP000030689">
    <property type="component" value="Unassembled WGS sequence"/>
</dbReference>
<dbReference type="eggNOG" id="ENOG502T1XS">
    <property type="taxonomic scope" value="Eukaryota"/>
</dbReference>
<dbReference type="EMBL" id="KI517385">
    <property type="protein sequence ID" value="ESQ51878.1"/>
    <property type="molecule type" value="Genomic_DNA"/>
</dbReference>
<comment type="function">
    <text evidence="7">Cell signaling peptide that may regulate plant stress, growth, and development. Mediates a rapid alkalinization of extracellular space by mediating a transient increase in the cytoplasmic Ca(2+) concentration leading to a calcium-dependent signaling events through a cell surface receptor and a concomitant activation of some intracellular mitogen-activated protein kinases.</text>
</comment>
<dbReference type="PANTHER" id="PTHR34270:SF3">
    <property type="entry name" value="PROTEIN RALF-LIKE 16-RELATED"/>
    <property type="match status" value="1"/>
</dbReference>
<proteinExistence type="inferred from homology"/>
<protein>
    <submittedName>
        <fullName evidence="9">Uncharacterized protein</fullName>
    </submittedName>
</protein>
<evidence type="ECO:0000256" key="1">
    <source>
        <dbReference type="ARBA" id="ARBA00004613"/>
    </source>
</evidence>
<evidence type="ECO:0000256" key="8">
    <source>
        <dbReference type="SAM" id="SignalP"/>
    </source>
</evidence>
<dbReference type="AlphaFoldDB" id="V4MH35"/>
<organism evidence="9 10">
    <name type="scientific">Eutrema salsugineum</name>
    <name type="common">Saltwater cress</name>
    <name type="synonym">Sisymbrium salsugineum</name>
    <dbReference type="NCBI Taxonomy" id="72664"/>
    <lineage>
        <taxon>Eukaryota</taxon>
        <taxon>Viridiplantae</taxon>
        <taxon>Streptophyta</taxon>
        <taxon>Embryophyta</taxon>
        <taxon>Tracheophyta</taxon>
        <taxon>Spermatophyta</taxon>
        <taxon>Magnoliopsida</taxon>
        <taxon>eudicotyledons</taxon>
        <taxon>Gunneridae</taxon>
        <taxon>Pentapetalae</taxon>
        <taxon>rosids</taxon>
        <taxon>malvids</taxon>
        <taxon>Brassicales</taxon>
        <taxon>Brassicaceae</taxon>
        <taxon>Eutremeae</taxon>
        <taxon>Eutrema</taxon>
    </lineage>
</organism>
<name>V4MH35_EUTSA</name>
<comment type="similarity">
    <text evidence="2">Belongs to the plant rapid alkalinization factor (RALF) family.</text>
</comment>
<dbReference type="OMA" id="HKSCASG"/>